<reference evidence="5" key="1">
    <citation type="journal article" date="2022" name="bioRxiv">
        <title>Genomics of Preaxostyla Flagellates Illuminates Evolutionary Transitions and the Path Towards Mitochondrial Loss.</title>
        <authorList>
            <person name="Novak L.V.F."/>
            <person name="Treitli S.C."/>
            <person name="Pyrih J."/>
            <person name="Halakuc P."/>
            <person name="Pipaliya S.V."/>
            <person name="Vacek V."/>
            <person name="Brzon O."/>
            <person name="Soukal P."/>
            <person name="Eme L."/>
            <person name="Dacks J.B."/>
            <person name="Karnkowska A."/>
            <person name="Elias M."/>
            <person name="Hampl V."/>
        </authorList>
    </citation>
    <scope>NUCLEOTIDE SEQUENCE</scope>
    <source>
        <strain evidence="5">RCP-MX</strain>
    </source>
</reference>
<evidence type="ECO:0000313" key="6">
    <source>
        <dbReference type="Proteomes" id="UP001141327"/>
    </source>
</evidence>
<dbReference type="Proteomes" id="UP001141327">
    <property type="component" value="Unassembled WGS sequence"/>
</dbReference>
<keyword evidence="6" id="KW-1185">Reference proteome</keyword>
<dbReference type="Pfam" id="PF01781">
    <property type="entry name" value="Ribosomal_L38e"/>
    <property type="match status" value="1"/>
</dbReference>
<evidence type="ECO:0000313" key="5">
    <source>
        <dbReference type="EMBL" id="KAJ4456897.1"/>
    </source>
</evidence>
<accession>A0ABQ8UC90</accession>
<dbReference type="PANTHER" id="PTHR10965">
    <property type="entry name" value="60S RIBOSOMAL PROTEIN L38"/>
    <property type="match status" value="1"/>
</dbReference>
<name>A0ABQ8UC90_9EUKA</name>
<protein>
    <submittedName>
        <fullName evidence="5">Large subunit ribosomal protein L38e</fullName>
    </submittedName>
</protein>
<comment type="caution">
    <text evidence="5">The sequence shown here is derived from an EMBL/GenBank/DDBJ whole genome shotgun (WGS) entry which is preliminary data.</text>
</comment>
<dbReference type="PANTHER" id="PTHR10965:SF0">
    <property type="entry name" value="LARGE RIBOSOMAL SUBUNIT PROTEIN EL38"/>
    <property type="match status" value="1"/>
</dbReference>
<keyword evidence="3 4" id="KW-0687">Ribonucleoprotein</keyword>
<evidence type="ECO:0000256" key="3">
    <source>
        <dbReference type="ARBA" id="ARBA00023274"/>
    </source>
</evidence>
<evidence type="ECO:0000256" key="1">
    <source>
        <dbReference type="ARBA" id="ARBA00007803"/>
    </source>
</evidence>
<dbReference type="EMBL" id="JAPMOS010000058">
    <property type="protein sequence ID" value="KAJ4456897.1"/>
    <property type="molecule type" value="Genomic_DNA"/>
</dbReference>
<gene>
    <name evidence="5" type="ORF">PAPYR_7711</name>
</gene>
<dbReference type="InterPro" id="IPR002675">
    <property type="entry name" value="Ribosomal_eL38"/>
</dbReference>
<dbReference type="GO" id="GO:0005840">
    <property type="term" value="C:ribosome"/>
    <property type="evidence" value="ECO:0007669"/>
    <property type="project" value="UniProtKB-KW"/>
</dbReference>
<evidence type="ECO:0000256" key="4">
    <source>
        <dbReference type="RuleBase" id="RU003445"/>
    </source>
</evidence>
<dbReference type="Gene3D" id="3.30.720.90">
    <property type="match status" value="1"/>
</dbReference>
<organism evidence="5 6">
    <name type="scientific">Paratrimastix pyriformis</name>
    <dbReference type="NCBI Taxonomy" id="342808"/>
    <lineage>
        <taxon>Eukaryota</taxon>
        <taxon>Metamonada</taxon>
        <taxon>Preaxostyla</taxon>
        <taxon>Paratrimastigidae</taxon>
        <taxon>Paratrimastix</taxon>
    </lineage>
</organism>
<proteinExistence type="inferred from homology"/>
<evidence type="ECO:0000256" key="2">
    <source>
        <dbReference type="ARBA" id="ARBA00022980"/>
    </source>
</evidence>
<dbReference type="InterPro" id="IPR038464">
    <property type="entry name" value="Ribosomal_eL38_sf"/>
</dbReference>
<comment type="similarity">
    <text evidence="1 4">Belongs to the eukaryotic ribosomal protein eL38 family.</text>
</comment>
<keyword evidence="2 4" id="KW-0689">Ribosomal protein</keyword>
<sequence length="69" mass="7875">MPKKIASVAAFTEMVKRKDITGVTIKKNADSVKYKLRGGKYLYTFVLNDVSRAAKIRKHLPEGWKIHDI</sequence>